<proteinExistence type="predicted"/>
<sequence>MRNETRVIKVEEGPWAREGRSNNNTDLCIQFLEDSRAKAVALYDVSDSLMNTVTSAKQRVWCFGSPATVLTATGASPIKSKKVHGSPRKLRHTNLDLTMPFHSSHFCLARHNASHLNRTLLTAPYRQFATSQLLRSRLRQPGEPTGPDEPPSHTASPPSKSPLKVWPFVFIFATGAFLFKTIVDQRKGEYKPQGPVSGHSPSRP</sequence>
<dbReference type="Proteomes" id="UP000799755">
    <property type="component" value="Unassembled WGS sequence"/>
</dbReference>
<keyword evidence="2" id="KW-1185">Reference proteome</keyword>
<evidence type="ECO:0000313" key="2">
    <source>
        <dbReference type="Proteomes" id="UP000799755"/>
    </source>
</evidence>
<dbReference type="EMBL" id="MU003497">
    <property type="protein sequence ID" value="KAF2474840.1"/>
    <property type="molecule type" value="Genomic_DNA"/>
</dbReference>
<name>A0ACB6R704_9PLEO</name>
<protein>
    <submittedName>
        <fullName evidence="1">Uncharacterized protein</fullName>
    </submittedName>
</protein>
<accession>A0ACB6R704</accession>
<reference evidence="1" key="1">
    <citation type="journal article" date="2020" name="Stud. Mycol.">
        <title>101 Dothideomycetes genomes: a test case for predicting lifestyles and emergence of pathogens.</title>
        <authorList>
            <person name="Haridas S."/>
            <person name="Albert R."/>
            <person name="Binder M."/>
            <person name="Bloem J."/>
            <person name="Labutti K."/>
            <person name="Salamov A."/>
            <person name="Andreopoulos B."/>
            <person name="Baker S."/>
            <person name="Barry K."/>
            <person name="Bills G."/>
            <person name="Bluhm B."/>
            <person name="Cannon C."/>
            <person name="Castanera R."/>
            <person name="Culley D."/>
            <person name="Daum C."/>
            <person name="Ezra D."/>
            <person name="Gonzalez J."/>
            <person name="Henrissat B."/>
            <person name="Kuo A."/>
            <person name="Liang C."/>
            <person name="Lipzen A."/>
            <person name="Lutzoni F."/>
            <person name="Magnuson J."/>
            <person name="Mondo S."/>
            <person name="Nolan M."/>
            <person name="Ohm R."/>
            <person name="Pangilinan J."/>
            <person name="Park H.-J."/>
            <person name="Ramirez L."/>
            <person name="Alfaro M."/>
            <person name="Sun H."/>
            <person name="Tritt A."/>
            <person name="Yoshinaga Y."/>
            <person name="Zwiers L.-H."/>
            <person name="Turgeon B."/>
            <person name="Goodwin S."/>
            <person name="Spatafora J."/>
            <person name="Crous P."/>
            <person name="Grigoriev I."/>
        </authorList>
    </citation>
    <scope>NUCLEOTIDE SEQUENCE</scope>
    <source>
        <strain evidence="1">ATCC 200398</strain>
    </source>
</reference>
<gene>
    <name evidence="1" type="ORF">BDR25DRAFT_351343</name>
</gene>
<organism evidence="1 2">
    <name type="scientific">Lindgomyces ingoldianus</name>
    <dbReference type="NCBI Taxonomy" id="673940"/>
    <lineage>
        <taxon>Eukaryota</taxon>
        <taxon>Fungi</taxon>
        <taxon>Dikarya</taxon>
        <taxon>Ascomycota</taxon>
        <taxon>Pezizomycotina</taxon>
        <taxon>Dothideomycetes</taxon>
        <taxon>Pleosporomycetidae</taxon>
        <taxon>Pleosporales</taxon>
        <taxon>Lindgomycetaceae</taxon>
        <taxon>Lindgomyces</taxon>
    </lineage>
</organism>
<comment type="caution">
    <text evidence="1">The sequence shown here is derived from an EMBL/GenBank/DDBJ whole genome shotgun (WGS) entry which is preliminary data.</text>
</comment>
<evidence type="ECO:0000313" key="1">
    <source>
        <dbReference type="EMBL" id="KAF2474840.1"/>
    </source>
</evidence>